<dbReference type="AlphaFoldDB" id="A0A6J7EMU5"/>
<protein>
    <submittedName>
        <fullName evidence="1">Unannotated protein</fullName>
    </submittedName>
</protein>
<name>A0A6J7EMU5_9ZZZZ</name>
<gene>
    <name evidence="1" type="ORF">UFOPK3444_01579</name>
</gene>
<evidence type="ECO:0000313" key="1">
    <source>
        <dbReference type="EMBL" id="CAB4882540.1"/>
    </source>
</evidence>
<organism evidence="1">
    <name type="scientific">freshwater metagenome</name>
    <dbReference type="NCBI Taxonomy" id="449393"/>
    <lineage>
        <taxon>unclassified sequences</taxon>
        <taxon>metagenomes</taxon>
        <taxon>ecological metagenomes</taxon>
    </lineage>
</organism>
<reference evidence="1" key="1">
    <citation type="submission" date="2020-05" db="EMBL/GenBank/DDBJ databases">
        <authorList>
            <person name="Chiriac C."/>
            <person name="Salcher M."/>
            <person name="Ghai R."/>
            <person name="Kavagutti S V."/>
        </authorList>
    </citation>
    <scope>NUCLEOTIDE SEQUENCE</scope>
</reference>
<accession>A0A6J7EMU5</accession>
<dbReference type="EMBL" id="CAFBLU010000049">
    <property type="protein sequence ID" value="CAB4882540.1"/>
    <property type="molecule type" value="Genomic_DNA"/>
</dbReference>
<proteinExistence type="predicted"/>
<sequence>MDADVLDGIIKDPNPKSKSSEIEIKILRRLKAHQGKKEFVALGERLENLRERHAQGLLLSIDYLKALTDLAKDLVAAERAVEPEEDKNQGKAALTELFESTKTADTPIIVERIVNDIDEIVDQVRFPDWQQTHAGEKLVKQALRKTLLKYKLHKDQELFENAYGYIRQYY</sequence>